<feature type="transmembrane region" description="Helical" evidence="11">
    <location>
        <begin position="176"/>
        <end position="201"/>
    </location>
</feature>
<gene>
    <name evidence="12" type="ORF">PMAYCL1PPCAC_17885</name>
</gene>
<keyword evidence="3" id="KW-0813">Transport</keyword>
<evidence type="ECO:0000256" key="9">
    <source>
        <dbReference type="ARBA" id="ARBA00078114"/>
    </source>
</evidence>
<keyword evidence="13" id="KW-1185">Reference proteome</keyword>
<feature type="transmembrane region" description="Helical" evidence="11">
    <location>
        <begin position="213"/>
        <end position="238"/>
    </location>
</feature>
<feature type="transmembrane region" description="Helical" evidence="11">
    <location>
        <begin position="388"/>
        <end position="410"/>
    </location>
</feature>
<feature type="transmembrane region" description="Helical" evidence="11">
    <location>
        <begin position="307"/>
        <end position="324"/>
    </location>
</feature>
<feature type="compositionally biased region" description="Basic and acidic residues" evidence="10">
    <location>
        <begin position="17"/>
        <end position="29"/>
    </location>
</feature>
<dbReference type="EMBL" id="BTRK01000004">
    <property type="protein sequence ID" value="GMR47690.1"/>
    <property type="molecule type" value="Genomic_DNA"/>
</dbReference>
<keyword evidence="8 11" id="KW-0472">Membrane</keyword>
<dbReference type="SUPFAM" id="SSF103473">
    <property type="entry name" value="MFS general substrate transporter"/>
    <property type="match status" value="1"/>
</dbReference>
<proteinExistence type="inferred from homology"/>
<evidence type="ECO:0000256" key="8">
    <source>
        <dbReference type="ARBA" id="ARBA00023136"/>
    </source>
</evidence>
<feature type="transmembrane region" description="Helical" evidence="11">
    <location>
        <begin position="355"/>
        <end position="376"/>
    </location>
</feature>
<protein>
    <recommendedName>
        <fullName evidence="9">Oligopeptide transporter 1</fullName>
    </recommendedName>
</protein>
<comment type="subcellular location">
    <subcellularLocation>
        <location evidence="1">Membrane</location>
        <topology evidence="1">Multi-pass membrane protein</topology>
    </subcellularLocation>
</comment>
<dbReference type="InterPro" id="IPR036259">
    <property type="entry name" value="MFS_trans_sf"/>
</dbReference>
<dbReference type="FunFam" id="1.20.1250.20:FF:000049">
    <property type="entry name" value="Solute carrier family 15 member 2"/>
    <property type="match status" value="1"/>
</dbReference>
<dbReference type="CDD" id="cd17347">
    <property type="entry name" value="MFS_SLC15A1_2_like"/>
    <property type="match status" value="1"/>
</dbReference>
<keyword evidence="7 11" id="KW-1133">Transmembrane helix</keyword>
<dbReference type="Gene3D" id="1.20.1250.20">
    <property type="entry name" value="MFS general substrate transporter like domains"/>
    <property type="match status" value="2"/>
</dbReference>
<dbReference type="GO" id="GO:0022857">
    <property type="term" value="F:transmembrane transporter activity"/>
    <property type="evidence" value="ECO:0007669"/>
    <property type="project" value="InterPro"/>
</dbReference>
<comment type="similarity">
    <text evidence="2">Belongs to the major facilitator superfamily. Proton-dependent oligopeptide transporter (POT/PTR) (TC 2.A.17) family.</text>
</comment>
<dbReference type="Pfam" id="PF00854">
    <property type="entry name" value="PTR2"/>
    <property type="match status" value="2"/>
</dbReference>
<keyword evidence="5" id="KW-0571">Peptide transport</keyword>
<feature type="compositionally biased region" description="Basic and acidic residues" evidence="10">
    <location>
        <begin position="1"/>
        <end position="10"/>
    </location>
</feature>
<evidence type="ECO:0000256" key="2">
    <source>
        <dbReference type="ARBA" id="ARBA00005982"/>
    </source>
</evidence>
<feature type="transmembrane region" description="Helical" evidence="11">
    <location>
        <begin position="55"/>
        <end position="75"/>
    </location>
</feature>
<dbReference type="InterPro" id="IPR000109">
    <property type="entry name" value="POT_fam"/>
</dbReference>
<reference evidence="13" key="1">
    <citation type="submission" date="2022-10" db="EMBL/GenBank/DDBJ databases">
        <title>Genome assembly of Pristionchus species.</title>
        <authorList>
            <person name="Yoshida K."/>
            <person name="Sommer R.J."/>
        </authorList>
    </citation>
    <scope>NUCLEOTIDE SEQUENCE [LARGE SCALE GENOMIC DNA]</scope>
    <source>
        <strain evidence="13">RS5460</strain>
    </source>
</reference>
<feature type="transmembrane region" description="Helical" evidence="11">
    <location>
        <begin position="143"/>
        <end position="164"/>
    </location>
</feature>
<dbReference type="GO" id="GO:0015031">
    <property type="term" value="P:protein transport"/>
    <property type="evidence" value="ECO:0007669"/>
    <property type="project" value="UniProtKB-KW"/>
</dbReference>
<evidence type="ECO:0000256" key="10">
    <source>
        <dbReference type="SAM" id="MobiDB-lite"/>
    </source>
</evidence>
<feature type="transmembrane region" description="Helical" evidence="11">
    <location>
        <begin position="737"/>
        <end position="759"/>
    </location>
</feature>
<feature type="transmembrane region" description="Helical" evidence="11">
    <location>
        <begin position="108"/>
        <end position="131"/>
    </location>
</feature>
<evidence type="ECO:0000256" key="6">
    <source>
        <dbReference type="ARBA" id="ARBA00022927"/>
    </source>
</evidence>
<keyword evidence="4 11" id="KW-0812">Transmembrane</keyword>
<dbReference type="InterPro" id="IPR018456">
    <property type="entry name" value="PTR2_symporter_CS"/>
</dbReference>
<feature type="transmembrane region" description="Helical" evidence="11">
    <location>
        <begin position="676"/>
        <end position="696"/>
    </location>
</feature>
<accession>A0AAN5CNI2</accession>
<keyword evidence="6" id="KW-0653">Protein transport</keyword>
<evidence type="ECO:0000256" key="7">
    <source>
        <dbReference type="ARBA" id="ARBA00022989"/>
    </source>
</evidence>
<dbReference type="GO" id="GO:0016020">
    <property type="term" value="C:membrane"/>
    <property type="evidence" value="ECO:0007669"/>
    <property type="project" value="UniProtKB-SubCell"/>
</dbReference>
<evidence type="ECO:0000256" key="3">
    <source>
        <dbReference type="ARBA" id="ARBA00022448"/>
    </source>
</evidence>
<sequence length="775" mass="86230">MATISGREEDRSDSDDPEKSNGHHDDHQPEGCREIIRRWPKTTLFIIGNEFCERFSYYGMRSVLTIYLINFLGYGNNSATVLFHAFTVLAYTSPLFGSMLADGYIGKFWTIFFLSIVYAAGQITLAAASYFPSNYSLHPWLDFLGLFIIALGTGGIKPCVSSFGGDQFNPAHTRMISIFFSLFYFSINAGSTLSMFITPIFRNIPCLGQSSCFPLAFGIPAVLMLIATGLFMVGSFWYKRLPPTENVILRVVNTIRKALTNRRSSSEKREHWLDYALEGHDCLNDSKCIASASLCAEESFVNDVKSLVRVVVMMLPFPMFWALYDQQGSRWTIQAMQMDSRIVGDIYLLPDQMQVLNAILILIFIPFFQAVVYPLIERIGIRVTMLRKMAAGGLLAALSFVICALVQLAIQGTLVPPIQPNTAHITFVNTYPQTNSSCSFTPTSANWEERSIEPRKLFDTKTEYYVISTSPSVPSIFIRGEESKNCPQNVHLSIPIAPSHSFAVFLTPSGYSSSLAPVAKSNKGGGEFGISIVLDLPCEYLNIHADWAICDKFYKGSVALCKGEECDWGSKESTFIWSGDNKDITTSQIIPYDGSESIRSIVRLPKIDIKPASFSVHLIKRVNGRVEKDFRIPSVSLSFDEMGSVYTAVISEKGLSTLHRSVPPNSISILWQIPQYVVVTAAEILFSITGLEFAYAEAAPSLKSVVSALYLLTVAIGDLIIIAIAQLSIFSNLVSEMLAFSFAMVITIGIFILLSIFYYKYAHYDKDEEEGEKKE</sequence>
<comment type="caution">
    <text evidence="12">The sequence shown here is derived from an EMBL/GenBank/DDBJ whole genome shotgun (WGS) entry which is preliminary data.</text>
</comment>
<feature type="transmembrane region" description="Helical" evidence="11">
    <location>
        <begin position="708"/>
        <end position="731"/>
    </location>
</feature>
<evidence type="ECO:0000313" key="13">
    <source>
        <dbReference type="Proteomes" id="UP001328107"/>
    </source>
</evidence>
<dbReference type="GO" id="GO:0006857">
    <property type="term" value="P:oligopeptide transport"/>
    <property type="evidence" value="ECO:0007669"/>
    <property type="project" value="InterPro"/>
</dbReference>
<organism evidence="12 13">
    <name type="scientific">Pristionchus mayeri</name>
    <dbReference type="NCBI Taxonomy" id="1317129"/>
    <lineage>
        <taxon>Eukaryota</taxon>
        <taxon>Metazoa</taxon>
        <taxon>Ecdysozoa</taxon>
        <taxon>Nematoda</taxon>
        <taxon>Chromadorea</taxon>
        <taxon>Rhabditida</taxon>
        <taxon>Rhabditina</taxon>
        <taxon>Diplogasteromorpha</taxon>
        <taxon>Diplogasteroidea</taxon>
        <taxon>Neodiplogasteridae</taxon>
        <taxon>Pristionchus</taxon>
    </lineage>
</organism>
<feature type="transmembrane region" description="Helical" evidence="11">
    <location>
        <begin position="81"/>
        <end position="101"/>
    </location>
</feature>
<dbReference type="Proteomes" id="UP001328107">
    <property type="component" value="Unassembled WGS sequence"/>
</dbReference>
<evidence type="ECO:0000256" key="4">
    <source>
        <dbReference type="ARBA" id="ARBA00022692"/>
    </source>
</evidence>
<evidence type="ECO:0000313" key="12">
    <source>
        <dbReference type="EMBL" id="GMR47690.1"/>
    </source>
</evidence>
<name>A0AAN5CNI2_9BILA</name>
<dbReference type="PANTHER" id="PTHR11654">
    <property type="entry name" value="OLIGOPEPTIDE TRANSPORTER-RELATED"/>
    <property type="match status" value="1"/>
</dbReference>
<feature type="region of interest" description="Disordered" evidence="10">
    <location>
        <begin position="1"/>
        <end position="29"/>
    </location>
</feature>
<evidence type="ECO:0000256" key="5">
    <source>
        <dbReference type="ARBA" id="ARBA00022856"/>
    </source>
</evidence>
<evidence type="ECO:0000256" key="11">
    <source>
        <dbReference type="SAM" id="Phobius"/>
    </source>
</evidence>
<dbReference type="PROSITE" id="PS01022">
    <property type="entry name" value="PTR2_1"/>
    <property type="match status" value="1"/>
</dbReference>
<dbReference type="AlphaFoldDB" id="A0AAN5CNI2"/>
<evidence type="ECO:0000256" key="1">
    <source>
        <dbReference type="ARBA" id="ARBA00004141"/>
    </source>
</evidence>